<organism evidence="1">
    <name type="scientific">Sesamum angustifolium</name>
    <dbReference type="NCBI Taxonomy" id="2727405"/>
    <lineage>
        <taxon>Eukaryota</taxon>
        <taxon>Viridiplantae</taxon>
        <taxon>Streptophyta</taxon>
        <taxon>Embryophyta</taxon>
        <taxon>Tracheophyta</taxon>
        <taxon>Spermatophyta</taxon>
        <taxon>Magnoliopsida</taxon>
        <taxon>eudicotyledons</taxon>
        <taxon>Gunneridae</taxon>
        <taxon>Pentapetalae</taxon>
        <taxon>asterids</taxon>
        <taxon>lamiids</taxon>
        <taxon>Lamiales</taxon>
        <taxon>Pedaliaceae</taxon>
        <taxon>Sesamum</taxon>
    </lineage>
</organism>
<accession>A0AAW2L7A9</accession>
<reference evidence="1" key="2">
    <citation type="journal article" date="2024" name="Plant">
        <title>Genomic evolution and insights into agronomic trait innovations of Sesamum species.</title>
        <authorList>
            <person name="Miao H."/>
            <person name="Wang L."/>
            <person name="Qu L."/>
            <person name="Liu H."/>
            <person name="Sun Y."/>
            <person name="Le M."/>
            <person name="Wang Q."/>
            <person name="Wei S."/>
            <person name="Zheng Y."/>
            <person name="Lin W."/>
            <person name="Duan Y."/>
            <person name="Cao H."/>
            <person name="Xiong S."/>
            <person name="Wang X."/>
            <person name="Wei L."/>
            <person name="Li C."/>
            <person name="Ma Q."/>
            <person name="Ju M."/>
            <person name="Zhao R."/>
            <person name="Li G."/>
            <person name="Mu C."/>
            <person name="Tian Q."/>
            <person name="Mei H."/>
            <person name="Zhang T."/>
            <person name="Gao T."/>
            <person name="Zhang H."/>
        </authorList>
    </citation>
    <scope>NUCLEOTIDE SEQUENCE</scope>
    <source>
        <strain evidence="1">G01</strain>
    </source>
</reference>
<dbReference type="EMBL" id="JACGWK010000015">
    <property type="protein sequence ID" value="KAL0313973.1"/>
    <property type="molecule type" value="Genomic_DNA"/>
</dbReference>
<gene>
    <name evidence="1" type="ORF">Sangu_2241700</name>
</gene>
<dbReference type="AlphaFoldDB" id="A0AAW2L7A9"/>
<proteinExistence type="predicted"/>
<protein>
    <submittedName>
        <fullName evidence="1">Uncharacterized protein</fullName>
    </submittedName>
</protein>
<sequence length="72" mass="8228">MSNTIVMDRSVLSLRPEKKARGVARLLSLCLLVMRTTIKGDLEKIVTSHPRDHQKDPVSLRPLMFLMKLERG</sequence>
<reference evidence="1" key="1">
    <citation type="submission" date="2020-06" db="EMBL/GenBank/DDBJ databases">
        <authorList>
            <person name="Li T."/>
            <person name="Hu X."/>
            <person name="Zhang T."/>
            <person name="Song X."/>
            <person name="Zhang H."/>
            <person name="Dai N."/>
            <person name="Sheng W."/>
            <person name="Hou X."/>
            <person name="Wei L."/>
        </authorList>
    </citation>
    <scope>NUCLEOTIDE SEQUENCE</scope>
    <source>
        <strain evidence="1">G01</strain>
        <tissue evidence="1">Leaf</tissue>
    </source>
</reference>
<name>A0AAW2L7A9_9LAMI</name>
<evidence type="ECO:0000313" key="1">
    <source>
        <dbReference type="EMBL" id="KAL0313973.1"/>
    </source>
</evidence>
<comment type="caution">
    <text evidence="1">The sequence shown here is derived from an EMBL/GenBank/DDBJ whole genome shotgun (WGS) entry which is preliminary data.</text>
</comment>